<dbReference type="Proteomes" id="UP001530315">
    <property type="component" value="Unassembled WGS sequence"/>
</dbReference>
<reference evidence="3 4" key="1">
    <citation type="submission" date="2024-10" db="EMBL/GenBank/DDBJ databases">
        <title>Updated reference genomes for cyclostephanoid diatoms.</title>
        <authorList>
            <person name="Roberts W.R."/>
            <person name="Alverson A.J."/>
        </authorList>
    </citation>
    <scope>NUCLEOTIDE SEQUENCE [LARGE SCALE GENOMIC DNA]</scope>
    <source>
        <strain evidence="3 4">AJA276-08</strain>
    </source>
</reference>
<comment type="caution">
    <text evidence="3">The sequence shown here is derived from an EMBL/GenBank/DDBJ whole genome shotgun (WGS) entry which is preliminary data.</text>
</comment>
<feature type="compositionally biased region" description="Acidic residues" evidence="2">
    <location>
        <begin position="90"/>
        <end position="100"/>
    </location>
</feature>
<evidence type="ECO:0000256" key="1">
    <source>
        <dbReference type="SAM" id="Coils"/>
    </source>
</evidence>
<protein>
    <submittedName>
        <fullName evidence="3">Uncharacterized protein</fullName>
    </submittedName>
</protein>
<evidence type="ECO:0000313" key="3">
    <source>
        <dbReference type="EMBL" id="KAL3774767.1"/>
    </source>
</evidence>
<keyword evidence="4" id="KW-1185">Reference proteome</keyword>
<sequence>MGLQYCVEGGQATSSSALKRAKCDQLGLSPIHEEVASKTMPKCSESRDSGTVDDSYSADDDFDSPQKGIVGEYASSQDRYQSIDKAAVDADFDSPQEEAVGEFRDQSLDNKGALQSAEQKSAKLHRYSLERLSQLSKPVKHRAYHSDNGIDSKTAHKPKKTSLDSSECGSSFLERMATKEEERREKLQRAVARAIYDAKVDKNVCPNCGTVQSFEKLIQGKTECNNDGCKNEKHQYGPPRKFKLESFQERMTKSAQRRSLILGRIQEERERKLLPFTSHKTSRRKEELRKMASMEDFNTRMANDIRERKEKLASLEQAARALLEKEHRYKPTLNVAEHLIKNRKGGLERLAQPLRRYTEEYQPPDDEIEQMKKKKRIWKRPLESQPTKALDENKLKEKFQKMIM</sequence>
<name>A0ABD3NFN8_9STRA</name>
<feature type="compositionally biased region" description="Basic and acidic residues" evidence="2">
    <location>
        <begin position="144"/>
        <end position="154"/>
    </location>
</feature>
<dbReference type="AlphaFoldDB" id="A0ABD3NFN8"/>
<accession>A0ABD3NFN8</accession>
<proteinExistence type="predicted"/>
<gene>
    <name evidence="3" type="ORF">ACHAW5_000287</name>
</gene>
<feature type="region of interest" description="Disordered" evidence="2">
    <location>
        <begin position="358"/>
        <end position="380"/>
    </location>
</feature>
<evidence type="ECO:0000256" key="2">
    <source>
        <dbReference type="SAM" id="MobiDB-lite"/>
    </source>
</evidence>
<feature type="coiled-coil region" evidence="1">
    <location>
        <begin position="298"/>
        <end position="325"/>
    </location>
</feature>
<evidence type="ECO:0000313" key="4">
    <source>
        <dbReference type="Proteomes" id="UP001530315"/>
    </source>
</evidence>
<keyword evidence="1" id="KW-0175">Coiled coil</keyword>
<organism evidence="3 4">
    <name type="scientific">Stephanodiscus triporus</name>
    <dbReference type="NCBI Taxonomy" id="2934178"/>
    <lineage>
        <taxon>Eukaryota</taxon>
        <taxon>Sar</taxon>
        <taxon>Stramenopiles</taxon>
        <taxon>Ochrophyta</taxon>
        <taxon>Bacillariophyta</taxon>
        <taxon>Coscinodiscophyceae</taxon>
        <taxon>Thalassiosirophycidae</taxon>
        <taxon>Stephanodiscales</taxon>
        <taxon>Stephanodiscaceae</taxon>
        <taxon>Stephanodiscus</taxon>
    </lineage>
</organism>
<dbReference type="EMBL" id="JALLAZ020001449">
    <property type="protein sequence ID" value="KAL3774767.1"/>
    <property type="molecule type" value="Genomic_DNA"/>
</dbReference>
<feature type="region of interest" description="Disordered" evidence="2">
    <location>
        <begin position="30"/>
        <end position="171"/>
    </location>
</feature>